<reference evidence="4" key="1">
    <citation type="submission" date="2016-04" db="EMBL/GenBank/DDBJ databases">
        <authorList>
            <person name="Chen L."/>
            <person name="Zhuang W."/>
            <person name="Wang G."/>
        </authorList>
    </citation>
    <scope>NUCLEOTIDE SEQUENCE [LARGE SCALE GENOMIC DNA]</scope>
    <source>
        <strain evidence="4">17621</strain>
    </source>
</reference>
<proteinExistence type="predicted"/>
<dbReference type="PANTHER" id="PTHR34606">
    <property type="entry name" value="BON DOMAIN-CONTAINING PROTEIN"/>
    <property type="match status" value="1"/>
</dbReference>
<feature type="domain" description="BON" evidence="2">
    <location>
        <begin position="3"/>
        <end position="71"/>
    </location>
</feature>
<dbReference type="Proteomes" id="UP000192610">
    <property type="component" value="Unassembled WGS sequence"/>
</dbReference>
<accession>A0A1V9EUH7</accession>
<dbReference type="InterPro" id="IPR051686">
    <property type="entry name" value="Lipoprotein_DolP"/>
</dbReference>
<name>A0A1V9EUH7_9BACT</name>
<keyword evidence="3" id="KW-0808">Transferase</keyword>
<keyword evidence="1" id="KW-0732">Signal</keyword>
<dbReference type="GO" id="GO:0008483">
    <property type="term" value="F:transaminase activity"/>
    <property type="evidence" value="ECO:0007669"/>
    <property type="project" value="UniProtKB-KW"/>
</dbReference>
<dbReference type="AlphaFoldDB" id="A0A1V9EUH7"/>
<evidence type="ECO:0000256" key="1">
    <source>
        <dbReference type="ARBA" id="ARBA00022729"/>
    </source>
</evidence>
<dbReference type="STRING" id="354355.SAMN05660816_05753"/>
<evidence type="ECO:0000259" key="2">
    <source>
        <dbReference type="PROSITE" id="PS50914"/>
    </source>
</evidence>
<dbReference type="PROSITE" id="PS50914">
    <property type="entry name" value="BON"/>
    <property type="match status" value="3"/>
</dbReference>
<dbReference type="Gene3D" id="3.30.1340.30">
    <property type="match status" value="3"/>
</dbReference>
<dbReference type="Pfam" id="PF04972">
    <property type="entry name" value="BON"/>
    <property type="match status" value="3"/>
</dbReference>
<dbReference type="OrthoDB" id="870892at2"/>
<gene>
    <name evidence="3" type="ORF">A4H97_28395</name>
</gene>
<protein>
    <submittedName>
        <fullName evidence="3">Ornithine aminotransferase</fullName>
    </submittedName>
</protein>
<evidence type="ECO:0000313" key="3">
    <source>
        <dbReference type="EMBL" id="OQP49808.1"/>
    </source>
</evidence>
<feature type="domain" description="BON" evidence="2">
    <location>
        <begin position="149"/>
        <end position="217"/>
    </location>
</feature>
<sequence length="222" mass="24697">MKSDIEIQKDVMDQLMWEPILNGTEIGVSVKRGVVTLSGRVDNYSKKMAAEHAVRKVAGVKAVAEEIMVGILPDFRRSDTEIAEAVLCSLKWNPFVPEEEIKVKVEDGYVSLEGEVTWDYQRNFAKKCIDHLPGIKMVYNFLTVKPVISPVNVKEKIAAAFERSATIDAEKINVEVSGGKVTLEGKVRSFAEQEDAVDAAWSAPGVTEVVNRLELEDIIFAW</sequence>
<feature type="domain" description="BON" evidence="2">
    <location>
        <begin position="78"/>
        <end position="146"/>
    </location>
</feature>
<dbReference type="SMART" id="SM00749">
    <property type="entry name" value="BON"/>
    <property type="match status" value="3"/>
</dbReference>
<dbReference type="EMBL" id="LVXG01000013">
    <property type="protein sequence ID" value="OQP49808.1"/>
    <property type="molecule type" value="Genomic_DNA"/>
</dbReference>
<dbReference type="RefSeq" id="WP_081200185.1">
    <property type="nucleotide sequence ID" value="NZ_FOCZ01000015.1"/>
</dbReference>
<keyword evidence="4" id="KW-1185">Reference proteome</keyword>
<evidence type="ECO:0000313" key="4">
    <source>
        <dbReference type="Proteomes" id="UP000192610"/>
    </source>
</evidence>
<dbReference type="InterPro" id="IPR014004">
    <property type="entry name" value="Transpt-assoc_nodulatn_dom_bac"/>
</dbReference>
<organism evidence="3 4">
    <name type="scientific">Niastella yeongjuensis</name>
    <dbReference type="NCBI Taxonomy" id="354355"/>
    <lineage>
        <taxon>Bacteria</taxon>
        <taxon>Pseudomonadati</taxon>
        <taxon>Bacteroidota</taxon>
        <taxon>Chitinophagia</taxon>
        <taxon>Chitinophagales</taxon>
        <taxon>Chitinophagaceae</taxon>
        <taxon>Niastella</taxon>
    </lineage>
</organism>
<comment type="caution">
    <text evidence="3">The sequence shown here is derived from an EMBL/GenBank/DDBJ whole genome shotgun (WGS) entry which is preliminary data.</text>
</comment>
<dbReference type="PANTHER" id="PTHR34606:SF4">
    <property type="entry name" value="OUTER MEMBRANE LIPOPROTEIN DOLP"/>
    <property type="match status" value="1"/>
</dbReference>
<dbReference type="InterPro" id="IPR007055">
    <property type="entry name" value="BON_dom"/>
</dbReference>
<keyword evidence="3" id="KW-0032">Aminotransferase</keyword>